<feature type="region of interest" description="Disordered" evidence="1">
    <location>
        <begin position="1"/>
        <end position="53"/>
    </location>
</feature>
<comment type="caution">
    <text evidence="2">The sequence shown here is derived from an EMBL/GenBank/DDBJ whole genome shotgun (WGS) entry which is preliminary data.</text>
</comment>
<protein>
    <submittedName>
        <fullName evidence="2">Unnamed protein product</fullName>
    </submittedName>
</protein>
<dbReference type="InterPro" id="IPR021709">
    <property type="entry name" value="DUF3292"/>
</dbReference>
<proteinExistence type="predicted"/>
<organism evidence="2 3">
    <name type="scientific">Aspergillus oryzae</name>
    <name type="common">Yellow koji mold</name>
    <dbReference type="NCBI Taxonomy" id="5062"/>
    <lineage>
        <taxon>Eukaryota</taxon>
        <taxon>Fungi</taxon>
        <taxon>Dikarya</taxon>
        <taxon>Ascomycota</taxon>
        <taxon>Pezizomycotina</taxon>
        <taxon>Eurotiomycetes</taxon>
        <taxon>Eurotiomycetidae</taxon>
        <taxon>Eurotiales</taxon>
        <taxon>Aspergillaceae</taxon>
        <taxon>Aspergillus</taxon>
        <taxon>Aspergillus subgen. Circumdati</taxon>
    </lineage>
</organism>
<dbReference type="PANTHER" id="PTHR38694:SF1">
    <property type="entry name" value="PEROXIN DOMAIN-CONTAINING PROTEIN"/>
    <property type="match status" value="1"/>
</dbReference>
<sequence length="219" mass="23060">MSGQSFTDPLPAPTAGWDNGPSKLELKEREKQGQLEAFGPTDSHALSQLDHDEKGLAQKAGDTDEVTDVGWGHSPQGRIVAGLSNEDLWMLIRRFNKKPKAGVLGSHDSVTGAPEKMKGEAAEQEASNLIASAATVAVGSVAGKHDQGTPEGAPMEDSVPDAMHTVAEAADAQTAAHGGVPDSTHDKTREPMKETVLNGANIGMRIMSDITDIYEKLGK</sequence>
<name>A0AAN5BU51_ASPOZ</name>
<dbReference type="EMBL" id="BSYA01000107">
    <property type="protein sequence ID" value="GMG32836.1"/>
    <property type="molecule type" value="Genomic_DNA"/>
</dbReference>
<reference evidence="2" key="1">
    <citation type="submission" date="2023-04" db="EMBL/GenBank/DDBJ databases">
        <title>Aspergillus oryzae NBRC 4228.</title>
        <authorList>
            <person name="Ichikawa N."/>
            <person name="Sato H."/>
            <person name="Tonouchi N."/>
        </authorList>
    </citation>
    <scope>NUCLEOTIDE SEQUENCE</scope>
    <source>
        <strain evidence="2">NBRC 4228</strain>
    </source>
</reference>
<evidence type="ECO:0000313" key="2">
    <source>
        <dbReference type="EMBL" id="GMG32836.1"/>
    </source>
</evidence>
<dbReference type="AlphaFoldDB" id="A0AAN5BU51"/>
<feature type="compositionally biased region" description="Basic and acidic residues" evidence="1">
    <location>
        <begin position="24"/>
        <end position="33"/>
    </location>
</feature>
<dbReference type="PANTHER" id="PTHR38694">
    <property type="entry name" value="CONSERVED EXPRESSED PROTEIN"/>
    <property type="match status" value="1"/>
</dbReference>
<gene>
    <name evidence="2" type="ORF">Aory04_000847600</name>
</gene>
<accession>A0AAN5BU51</accession>
<dbReference type="Proteomes" id="UP001165205">
    <property type="component" value="Unassembled WGS sequence"/>
</dbReference>
<evidence type="ECO:0000313" key="3">
    <source>
        <dbReference type="Proteomes" id="UP001165205"/>
    </source>
</evidence>
<dbReference type="Pfam" id="PF11696">
    <property type="entry name" value="DUF3292"/>
    <property type="match status" value="1"/>
</dbReference>
<evidence type="ECO:0000256" key="1">
    <source>
        <dbReference type="SAM" id="MobiDB-lite"/>
    </source>
</evidence>